<name>A0A679KHW6_9HYPH</name>
<proteinExistence type="predicted"/>
<dbReference type="EMBL" id="LR743511">
    <property type="protein sequence ID" value="CAA2144479.1"/>
    <property type="molecule type" value="Genomic_DNA"/>
</dbReference>
<gene>
    <name evidence="1" type="ORF">MBLL_03602</name>
</gene>
<protein>
    <submittedName>
        <fullName evidence="1">Uncharacterized protein</fullName>
    </submittedName>
</protein>
<dbReference type="RefSeq" id="WP_339162747.1">
    <property type="nucleotide sequence ID" value="NZ_LR743511.1"/>
</dbReference>
<evidence type="ECO:0000313" key="1">
    <source>
        <dbReference type="EMBL" id="CAA2144479.1"/>
    </source>
</evidence>
<accession>A0A679KHW6</accession>
<organism evidence="1">
    <name type="scientific">Methylobacterium bullatum</name>
    <dbReference type="NCBI Taxonomy" id="570505"/>
    <lineage>
        <taxon>Bacteria</taxon>
        <taxon>Pseudomonadati</taxon>
        <taxon>Pseudomonadota</taxon>
        <taxon>Alphaproteobacteria</taxon>
        <taxon>Hyphomicrobiales</taxon>
        <taxon>Methylobacteriaceae</taxon>
        <taxon>Methylobacterium</taxon>
    </lineage>
</organism>
<dbReference type="AlphaFoldDB" id="A0A679KHW6"/>
<sequence>MQIEVTAEELRYIIRCGAALAQLLPNTSLPTYCGFDRDQIVEFSARMRNELEKEGLDM</sequence>
<reference evidence="1" key="1">
    <citation type="submission" date="2019-12" db="EMBL/GenBank/DDBJ databases">
        <authorList>
            <person name="Cremers G."/>
        </authorList>
    </citation>
    <scope>NUCLEOTIDE SEQUENCE</scope>
    <source>
        <strain evidence="1">Mbul2</strain>
    </source>
</reference>